<comment type="caution">
    <text evidence="2">The sequence shown here is derived from an EMBL/GenBank/DDBJ whole genome shotgun (WGS) entry which is preliminary data.</text>
</comment>
<sequence length="127" mass="14459">MRKIVLLSIMGLAIASLSSCNSNIKTTTNTIIVDTSTMDIETITTTIKELPYTAAFYNYDYELIISFKVEKEEDAIYSGDVPIKPSDDEFNYEFTGFVKDDSLDGDFSFIATFKETPKNDWNQVTWF</sequence>
<feature type="chain" id="PRO_5017457260" evidence="1">
    <location>
        <begin position="22"/>
        <end position="127"/>
    </location>
</feature>
<evidence type="ECO:0000313" key="3">
    <source>
        <dbReference type="Proteomes" id="UP000266506"/>
    </source>
</evidence>
<organism evidence="2 3">
    <name type="scientific">Anaeroplasma bactoclasticum</name>
    <dbReference type="NCBI Taxonomy" id="2088"/>
    <lineage>
        <taxon>Bacteria</taxon>
        <taxon>Bacillati</taxon>
        <taxon>Mycoplasmatota</taxon>
        <taxon>Mollicutes</taxon>
        <taxon>Anaeroplasmatales</taxon>
        <taxon>Anaeroplasmataceae</taxon>
        <taxon>Anaeroplasma</taxon>
    </lineage>
</organism>
<dbReference type="InParanoid" id="A0A397RPM8"/>
<name>A0A397RPM8_9MOLU</name>
<accession>A0A397RPM8</accession>
<keyword evidence="1" id="KW-0732">Signal</keyword>
<dbReference type="AlphaFoldDB" id="A0A397RPM8"/>
<proteinExistence type="predicted"/>
<evidence type="ECO:0000313" key="2">
    <source>
        <dbReference type="EMBL" id="RIA75638.1"/>
    </source>
</evidence>
<reference evidence="2 3" key="1">
    <citation type="submission" date="2018-08" db="EMBL/GenBank/DDBJ databases">
        <title>Genomic Encyclopedia of Archaeal and Bacterial Type Strains, Phase II (KMG-II): from individual species to whole genera.</title>
        <authorList>
            <person name="Goeker M."/>
        </authorList>
    </citation>
    <scope>NUCLEOTIDE SEQUENCE [LARGE SCALE GENOMIC DNA]</scope>
    <source>
        <strain evidence="2 3">ATCC 27112</strain>
    </source>
</reference>
<feature type="signal peptide" evidence="1">
    <location>
        <begin position="1"/>
        <end position="21"/>
    </location>
</feature>
<evidence type="ECO:0000256" key="1">
    <source>
        <dbReference type="SAM" id="SignalP"/>
    </source>
</evidence>
<protein>
    <submittedName>
        <fullName evidence="2">Uncharacterized protein</fullName>
    </submittedName>
</protein>
<keyword evidence="3" id="KW-1185">Reference proteome</keyword>
<gene>
    <name evidence="2" type="ORF">EI71_01296</name>
</gene>
<dbReference type="EMBL" id="QXEV01000014">
    <property type="protein sequence ID" value="RIA75638.1"/>
    <property type="molecule type" value="Genomic_DNA"/>
</dbReference>
<dbReference type="Proteomes" id="UP000266506">
    <property type="component" value="Unassembled WGS sequence"/>
</dbReference>
<dbReference type="RefSeq" id="WP_119016427.1">
    <property type="nucleotide sequence ID" value="NZ_QXEV01000014.1"/>
</dbReference>
<dbReference type="PROSITE" id="PS51257">
    <property type="entry name" value="PROKAR_LIPOPROTEIN"/>
    <property type="match status" value="1"/>
</dbReference>